<dbReference type="EMBL" id="JBBCAQ010000003">
    <property type="protein sequence ID" value="KAK7605018.1"/>
    <property type="molecule type" value="Genomic_DNA"/>
</dbReference>
<name>A0AAN9U4D7_9HEMI</name>
<reference evidence="1 2" key="1">
    <citation type="submission" date="2024-03" db="EMBL/GenBank/DDBJ databases">
        <title>Adaptation during the transition from Ophiocordyceps entomopathogen to insect associate is accompanied by gene loss and intensified selection.</title>
        <authorList>
            <person name="Ward C.M."/>
            <person name="Onetto C.A."/>
            <person name="Borneman A.R."/>
        </authorList>
    </citation>
    <scope>NUCLEOTIDE SEQUENCE [LARGE SCALE GENOMIC DNA]</scope>
    <source>
        <strain evidence="1">AWRI1</strain>
        <tissue evidence="1">Single Adult Female</tissue>
    </source>
</reference>
<comment type="caution">
    <text evidence="1">The sequence shown here is derived from an EMBL/GenBank/DDBJ whole genome shotgun (WGS) entry which is preliminary data.</text>
</comment>
<evidence type="ECO:0000313" key="2">
    <source>
        <dbReference type="Proteomes" id="UP001367676"/>
    </source>
</evidence>
<sequence>MCGLPSIDDVPKKTTLRKQESSTKNWKRYVNDECFGKMDITKAGSWYPFEWKIEEKRDTGTAGQKGLIWSKEKSPHLLISLCDATMGILIQKEKETPVATKKQARETFRKWQR</sequence>
<dbReference type="Proteomes" id="UP001367676">
    <property type="component" value="Unassembled WGS sequence"/>
</dbReference>
<keyword evidence="2" id="KW-1185">Reference proteome</keyword>
<protein>
    <submittedName>
        <fullName evidence="1">Uncharacterized protein</fullName>
    </submittedName>
</protein>
<organism evidence="1 2">
    <name type="scientific">Parthenolecanium corni</name>
    <dbReference type="NCBI Taxonomy" id="536013"/>
    <lineage>
        <taxon>Eukaryota</taxon>
        <taxon>Metazoa</taxon>
        <taxon>Ecdysozoa</taxon>
        <taxon>Arthropoda</taxon>
        <taxon>Hexapoda</taxon>
        <taxon>Insecta</taxon>
        <taxon>Pterygota</taxon>
        <taxon>Neoptera</taxon>
        <taxon>Paraneoptera</taxon>
        <taxon>Hemiptera</taxon>
        <taxon>Sternorrhyncha</taxon>
        <taxon>Coccoidea</taxon>
        <taxon>Coccidae</taxon>
        <taxon>Parthenolecanium</taxon>
    </lineage>
</organism>
<dbReference type="AlphaFoldDB" id="A0AAN9U4D7"/>
<proteinExistence type="predicted"/>
<gene>
    <name evidence="1" type="ORF">V9T40_006204</name>
</gene>
<accession>A0AAN9U4D7</accession>
<evidence type="ECO:0000313" key="1">
    <source>
        <dbReference type="EMBL" id="KAK7605018.1"/>
    </source>
</evidence>